<accession>A0A2T3W4B1</accession>
<dbReference type="OrthoDB" id="9764804at2"/>
<dbReference type="CDD" id="cd15482">
    <property type="entry name" value="Sialidase_non-viral"/>
    <property type="match status" value="1"/>
</dbReference>
<dbReference type="RefSeq" id="WP_107139248.1">
    <property type="nucleotide sequence ID" value="NZ_PYSV01000021.1"/>
</dbReference>
<keyword evidence="3" id="KW-1185">Reference proteome</keyword>
<dbReference type="Gene3D" id="2.130.10.10">
    <property type="entry name" value="YVTN repeat-like/Quinoprotein amine dehydrogenase"/>
    <property type="match status" value="2"/>
</dbReference>
<evidence type="ECO:0000313" key="3">
    <source>
        <dbReference type="Proteomes" id="UP000240317"/>
    </source>
</evidence>
<evidence type="ECO:0000313" key="2">
    <source>
        <dbReference type="EMBL" id="PTA66699.1"/>
    </source>
</evidence>
<reference evidence="2 3" key="1">
    <citation type="submission" date="2018-03" db="EMBL/GenBank/DDBJ databases">
        <title>Draft genome of Deinococcus sp. OD32.</title>
        <authorList>
            <person name="Wang X.-P."/>
            <person name="Du Z.-J."/>
        </authorList>
    </citation>
    <scope>NUCLEOTIDE SEQUENCE [LARGE SCALE GENOMIC DNA]</scope>
    <source>
        <strain evidence="2 3">OD32</strain>
    </source>
</reference>
<proteinExistence type="predicted"/>
<protein>
    <recommendedName>
        <fullName evidence="4">Photosynthesis system II assembly factor Ycf48/Hcf136-like domain-containing protein</fullName>
    </recommendedName>
</protein>
<dbReference type="InterPro" id="IPR015943">
    <property type="entry name" value="WD40/YVTN_repeat-like_dom_sf"/>
</dbReference>
<feature type="signal peptide" evidence="1">
    <location>
        <begin position="1"/>
        <end position="26"/>
    </location>
</feature>
<evidence type="ECO:0000256" key="1">
    <source>
        <dbReference type="SAM" id="SignalP"/>
    </source>
</evidence>
<organism evidence="2 3">
    <name type="scientific">Deinococcus arcticus</name>
    <dbReference type="NCBI Taxonomy" id="2136176"/>
    <lineage>
        <taxon>Bacteria</taxon>
        <taxon>Thermotogati</taxon>
        <taxon>Deinococcota</taxon>
        <taxon>Deinococci</taxon>
        <taxon>Deinococcales</taxon>
        <taxon>Deinococcaceae</taxon>
        <taxon>Deinococcus</taxon>
    </lineage>
</organism>
<dbReference type="SUPFAM" id="SSF110296">
    <property type="entry name" value="Oligoxyloglucan reducing end-specific cellobiohydrolase"/>
    <property type="match status" value="1"/>
</dbReference>
<dbReference type="Proteomes" id="UP000240317">
    <property type="component" value="Unassembled WGS sequence"/>
</dbReference>
<feature type="chain" id="PRO_5015492593" description="Photosynthesis system II assembly factor Ycf48/Hcf136-like domain-containing protein" evidence="1">
    <location>
        <begin position="27"/>
        <end position="262"/>
    </location>
</feature>
<comment type="caution">
    <text evidence="2">The sequence shown here is derived from an EMBL/GenBank/DDBJ whole genome shotgun (WGS) entry which is preliminary data.</text>
</comment>
<name>A0A2T3W4B1_9DEIO</name>
<dbReference type="AlphaFoldDB" id="A0A2T3W4B1"/>
<keyword evidence="1" id="KW-0732">Signal</keyword>
<dbReference type="PROSITE" id="PS51257">
    <property type="entry name" value="PROKAR_LIPOPROTEIN"/>
    <property type="match status" value="1"/>
</dbReference>
<gene>
    <name evidence="2" type="ORF">C8263_16370</name>
</gene>
<evidence type="ECO:0008006" key="4">
    <source>
        <dbReference type="Google" id="ProtNLM"/>
    </source>
</evidence>
<sequence>MRRMVGWGVGAALVLALVGCGRAPQAQTLSGDFHALQVLGSGTVLYGEHAGVRRSVDGGRTWAAPDGAGDAMALARARDVTVLAGHEVLKVSRDDGQTWTDQGFGNLPGRDLHGFAVDPGRPEVWYANVMGRGLFRTADGKDWTHLSDATAGASVLAAGPQPALYALDAQGLLVSPDGVTWTRRPAAPRGVHLDVHPDSGVLFLAGPDGAFRSTNQGRTWTSLALPEGARLIAVSPQNGDQLIAVGLSGAVYRSANGGGRWQ</sequence>
<dbReference type="EMBL" id="PYSV01000021">
    <property type="protein sequence ID" value="PTA66699.1"/>
    <property type="molecule type" value="Genomic_DNA"/>
</dbReference>